<gene>
    <name evidence="2" type="ORF">WG929_20685</name>
</gene>
<dbReference type="RefSeq" id="WP_416207594.1">
    <property type="nucleotide sequence ID" value="NZ_JBBKTX010000051.1"/>
</dbReference>
<evidence type="ECO:0008006" key="4">
    <source>
        <dbReference type="Google" id="ProtNLM"/>
    </source>
</evidence>
<evidence type="ECO:0000256" key="1">
    <source>
        <dbReference type="SAM" id="Phobius"/>
    </source>
</evidence>
<evidence type="ECO:0000313" key="2">
    <source>
        <dbReference type="EMBL" id="MFK4754819.1"/>
    </source>
</evidence>
<keyword evidence="1" id="KW-0812">Transmembrane</keyword>
<name>A0ABW8NPB0_9GAMM</name>
<keyword evidence="1" id="KW-1133">Transmembrane helix</keyword>
<evidence type="ECO:0000313" key="3">
    <source>
        <dbReference type="Proteomes" id="UP001620597"/>
    </source>
</evidence>
<accession>A0ABW8NPB0</accession>
<organism evidence="2 3">
    <name type="scientific">Oceanobacter antarcticus</name>
    <dbReference type="NCBI Taxonomy" id="3133425"/>
    <lineage>
        <taxon>Bacteria</taxon>
        <taxon>Pseudomonadati</taxon>
        <taxon>Pseudomonadota</taxon>
        <taxon>Gammaproteobacteria</taxon>
        <taxon>Oceanospirillales</taxon>
        <taxon>Oceanospirillaceae</taxon>
        <taxon>Oceanobacter</taxon>
    </lineage>
</organism>
<dbReference type="EMBL" id="JBBKTX010000051">
    <property type="protein sequence ID" value="MFK4754819.1"/>
    <property type="molecule type" value="Genomic_DNA"/>
</dbReference>
<protein>
    <recommendedName>
        <fullName evidence="4">YcxB-like protein</fullName>
    </recommendedName>
</protein>
<keyword evidence="3" id="KW-1185">Reference proteome</keyword>
<reference evidence="2 3" key="1">
    <citation type="submission" date="2024-03" db="EMBL/GenBank/DDBJ databases">
        <title>High-quality draft genome sequence of Oceanobacter sp. wDCs-4.</title>
        <authorList>
            <person name="Dong C."/>
        </authorList>
    </citation>
    <scope>NUCLEOTIDE SEQUENCE [LARGE SCALE GENOMIC DNA]</scope>
    <source>
        <strain evidence="3">wDCs-4</strain>
    </source>
</reference>
<keyword evidence="1" id="KW-0472">Membrane</keyword>
<proteinExistence type="predicted"/>
<sequence>MTVPEFEVQSIRYSFSDCLFEWGLCAFFSVLTILSLVGIFPLAGASFGLLALLAAGLIAVKVSMTPEVIRVVNGDLHYCQGKSKQFNFKSHDIQSVSFEHNLETFHNKLLVFNFKDGTEYSVPYKYLSDTQLDKVVEYYRDRKAL</sequence>
<feature type="transmembrane region" description="Helical" evidence="1">
    <location>
        <begin position="43"/>
        <end position="60"/>
    </location>
</feature>
<comment type="caution">
    <text evidence="2">The sequence shown here is derived from an EMBL/GenBank/DDBJ whole genome shotgun (WGS) entry which is preliminary data.</text>
</comment>
<feature type="transmembrane region" description="Helical" evidence="1">
    <location>
        <begin position="19"/>
        <end position="37"/>
    </location>
</feature>
<dbReference type="Proteomes" id="UP001620597">
    <property type="component" value="Unassembled WGS sequence"/>
</dbReference>